<feature type="domain" description="HTH cro/C1-type" evidence="1">
    <location>
        <begin position="24"/>
        <end position="57"/>
    </location>
</feature>
<dbReference type="InterPro" id="IPR001387">
    <property type="entry name" value="Cro/C1-type_HTH"/>
</dbReference>
<proteinExistence type="predicted"/>
<dbReference type="GO" id="GO:0006352">
    <property type="term" value="P:DNA-templated transcription initiation"/>
    <property type="evidence" value="ECO:0007669"/>
    <property type="project" value="InterPro"/>
</dbReference>
<dbReference type="Proteomes" id="UP000178774">
    <property type="component" value="Unassembled WGS sequence"/>
</dbReference>
<evidence type="ECO:0000313" key="3">
    <source>
        <dbReference type="Proteomes" id="UP000178774"/>
    </source>
</evidence>
<organism evidence="2 3">
    <name type="scientific">Candidatus Staskawiczbacteria bacterium RIFCSPHIGHO2_01_FULL_41_41</name>
    <dbReference type="NCBI Taxonomy" id="1802203"/>
    <lineage>
        <taxon>Bacteria</taxon>
        <taxon>Candidatus Staskawicziibacteriota</taxon>
    </lineage>
</organism>
<accession>A0A1G2HTN2</accession>
<dbReference type="InterPro" id="IPR010982">
    <property type="entry name" value="Lambda_DNA-bd_dom_sf"/>
</dbReference>
<dbReference type="GO" id="GO:0003677">
    <property type="term" value="F:DNA binding"/>
    <property type="evidence" value="ECO:0007669"/>
    <property type="project" value="InterPro"/>
</dbReference>
<sequence>MKVPAQHPQEIEVWYILPAIRRELVVALKEKGKSQKEIAKLLNITEAAVSQYVSEKRAKEITFPAEVKEFIKKSAGKIVDSESAFHQIQTINEFIKKSKALCQLHAQIEGDLKGCDVCYKK</sequence>
<gene>
    <name evidence="2" type="ORF">A2822_04430</name>
</gene>
<dbReference type="AlphaFoldDB" id="A0A1G2HTN2"/>
<dbReference type="Pfam" id="PF08281">
    <property type="entry name" value="Sigma70_r4_2"/>
    <property type="match status" value="1"/>
</dbReference>
<dbReference type="EMBL" id="MHOP01000015">
    <property type="protein sequence ID" value="OGZ65759.1"/>
    <property type="molecule type" value="Genomic_DNA"/>
</dbReference>
<dbReference type="InterPro" id="IPR013249">
    <property type="entry name" value="RNA_pol_sigma70_r4_t2"/>
</dbReference>
<dbReference type="PANTHER" id="PTHR40730">
    <property type="entry name" value="TRANSCRIPTIONAL REGULATOR PROTEIN-LIKE PROTEIN"/>
    <property type="match status" value="1"/>
</dbReference>
<evidence type="ECO:0000313" key="2">
    <source>
        <dbReference type="EMBL" id="OGZ65759.1"/>
    </source>
</evidence>
<comment type="caution">
    <text evidence="2">The sequence shown here is derived from an EMBL/GenBank/DDBJ whole genome shotgun (WGS) entry which is preliminary data.</text>
</comment>
<evidence type="ECO:0000259" key="1">
    <source>
        <dbReference type="PROSITE" id="PS50943"/>
    </source>
</evidence>
<dbReference type="PROSITE" id="PS50943">
    <property type="entry name" value="HTH_CROC1"/>
    <property type="match status" value="1"/>
</dbReference>
<dbReference type="Gene3D" id="1.10.260.40">
    <property type="entry name" value="lambda repressor-like DNA-binding domains"/>
    <property type="match status" value="1"/>
</dbReference>
<dbReference type="GO" id="GO:0016987">
    <property type="term" value="F:sigma factor activity"/>
    <property type="evidence" value="ECO:0007669"/>
    <property type="project" value="InterPro"/>
</dbReference>
<name>A0A1G2HTN2_9BACT</name>
<dbReference type="PANTHER" id="PTHR40730:SF3">
    <property type="entry name" value="HTH CRO_C1-TYPE DOMAIN-CONTAINING PROTEIN"/>
    <property type="match status" value="1"/>
</dbReference>
<protein>
    <recommendedName>
        <fullName evidence="1">HTH cro/C1-type domain-containing protein</fullName>
    </recommendedName>
</protein>
<dbReference type="SUPFAM" id="SSF47413">
    <property type="entry name" value="lambda repressor-like DNA-binding domains"/>
    <property type="match status" value="1"/>
</dbReference>
<reference evidence="2 3" key="1">
    <citation type="journal article" date="2016" name="Nat. Commun.">
        <title>Thousands of microbial genomes shed light on interconnected biogeochemical processes in an aquifer system.</title>
        <authorList>
            <person name="Anantharaman K."/>
            <person name="Brown C.T."/>
            <person name="Hug L.A."/>
            <person name="Sharon I."/>
            <person name="Castelle C.J."/>
            <person name="Probst A.J."/>
            <person name="Thomas B.C."/>
            <person name="Singh A."/>
            <person name="Wilkins M.J."/>
            <person name="Karaoz U."/>
            <person name="Brodie E.L."/>
            <person name="Williams K.H."/>
            <person name="Hubbard S.S."/>
            <person name="Banfield J.F."/>
        </authorList>
    </citation>
    <scope>NUCLEOTIDE SEQUENCE [LARGE SCALE GENOMIC DNA]</scope>
</reference>